<dbReference type="STRING" id="361077.A0A151ZSF8"/>
<gene>
    <name evidence="14" type="ORF">DLAC_04253</name>
</gene>
<feature type="region of interest" description="Disordered" evidence="10">
    <location>
        <begin position="702"/>
        <end position="729"/>
    </location>
</feature>
<feature type="region of interest" description="Disordered" evidence="10">
    <location>
        <begin position="528"/>
        <end position="581"/>
    </location>
</feature>
<dbReference type="Proteomes" id="UP000076078">
    <property type="component" value="Unassembled WGS sequence"/>
</dbReference>
<keyword evidence="6 11" id="KW-0472">Membrane</keyword>
<dbReference type="SUPFAM" id="SSF63501">
    <property type="entry name" value="Frizzled cysteine-rich domain"/>
    <property type="match status" value="1"/>
</dbReference>
<evidence type="ECO:0000256" key="8">
    <source>
        <dbReference type="ARBA" id="ARBA00023170"/>
    </source>
</evidence>
<evidence type="ECO:0000256" key="5">
    <source>
        <dbReference type="ARBA" id="ARBA00022989"/>
    </source>
</evidence>
<feature type="transmembrane region" description="Helical" evidence="11">
    <location>
        <begin position="365"/>
        <end position="387"/>
    </location>
</feature>
<evidence type="ECO:0000256" key="7">
    <source>
        <dbReference type="ARBA" id="ARBA00023157"/>
    </source>
</evidence>
<dbReference type="PANTHER" id="PTHR31787">
    <property type="entry name" value="G-PROTEIN-COUPLED RECEPTOR GPCR FAMILY PROTEIN"/>
    <property type="match status" value="1"/>
</dbReference>
<feature type="compositionally biased region" description="Low complexity" evidence="10">
    <location>
        <begin position="528"/>
        <end position="547"/>
    </location>
</feature>
<dbReference type="PROSITE" id="PS50038">
    <property type="entry name" value="FZ"/>
    <property type="match status" value="1"/>
</dbReference>
<dbReference type="PANTHER" id="PTHR31787:SF14">
    <property type="entry name" value="FRIZZLED AND SMOOTHENED-LIKE PROTEIN N-RELATED"/>
    <property type="match status" value="1"/>
</dbReference>
<evidence type="ECO:0000256" key="9">
    <source>
        <dbReference type="ARBA" id="ARBA00023180"/>
    </source>
</evidence>
<comment type="subcellular location">
    <subcellularLocation>
        <location evidence="1">Membrane</location>
        <topology evidence="1">Multi-pass membrane protein</topology>
    </subcellularLocation>
</comment>
<dbReference type="InterPro" id="IPR050949">
    <property type="entry name" value="GPCR_Fz/Smo-like"/>
</dbReference>
<evidence type="ECO:0000256" key="2">
    <source>
        <dbReference type="ARBA" id="ARBA00008077"/>
    </source>
</evidence>
<organism evidence="14 15">
    <name type="scientific">Tieghemostelium lacteum</name>
    <name type="common">Slime mold</name>
    <name type="synonym">Dictyostelium lacteum</name>
    <dbReference type="NCBI Taxonomy" id="361077"/>
    <lineage>
        <taxon>Eukaryota</taxon>
        <taxon>Amoebozoa</taxon>
        <taxon>Evosea</taxon>
        <taxon>Eumycetozoa</taxon>
        <taxon>Dictyostelia</taxon>
        <taxon>Dictyosteliales</taxon>
        <taxon>Raperosteliaceae</taxon>
        <taxon>Tieghemostelium</taxon>
    </lineage>
</organism>
<dbReference type="GO" id="GO:0016020">
    <property type="term" value="C:membrane"/>
    <property type="evidence" value="ECO:0007669"/>
    <property type="project" value="UniProtKB-SubCell"/>
</dbReference>
<accession>A0A151ZSF8</accession>
<evidence type="ECO:0000313" key="14">
    <source>
        <dbReference type="EMBL" id="KYQ96933.1"/>
    </source>
</evidence>
<evidence type="ECO:0000256" key="1">
    <source>
        <dbReference type="ARBA" id="ARBA00004141"/>
    </source>
</evidence>
<dbReference type="InParanoid" id="A0A151ZSF8"/>
<sequence>MIKTNSSSDFMMILYFIGLLLVSSNIVYATIDIDAKCVPIDQTSPCALILPYTEFYLNSTDSQDINKGYADTLMGYKEFLQDCANPMFKLICLTLYPSCSEITNTTPDLTLPIYPCKSVCSTIYAQCGTFINMAITNFTCDQVDANGQSEYPVSSNFYDLSNWGGSTNQSIQCTDGSQVKDLPTNTGVCMSPLVYVEPDMRKKQNYYFITDECAIPCPFDVFTPEEYQKFRTTKIIIYALSFSSSIYLFFVYAILPNRHTNRMEIISSFALGGIMVSISYYMEFAASSKTFDNFVCTDDPGRYTFQSDPKCGFNAFFFHFGLLTSNSIVSWSIPTICTIAPFAGQKFGAALGSSGCWILAGNKTAWPFLCFYIPIYICILIAFYFLAFSVKRVIQTYHLVPNKRIVLFNVRMIIFMVWVCFSITFGCFNNFYLDAKSKQFIQSVADYFTCIASGGSNCQVSFPFGTFRLLNIIATSSTGFAGFLGLGVDDTPRLWSESTKVHFIAMLIKKTSLYNYLILKLGSGKNTESTNSNSNSGGNISSGYSLSQQTTQPISRKETRREKRKTQLLSNSTSTTSATIEMDTFNSNSTLESSNVILTQTTTLSTTGDTTTSTTSPTESTNITVFESTNTTTPIIETANNELLLNPNNIVGDENDDSKPTITQQPENETKNIDEIKTEEEIEKEVDTENEDEEKEEIIIEENLNNNTNGNNNNNDNQSNNREFRIIYE</sequence>
<dbReference type="EMBL" id="LODT01000021">
    <property type="protein sequence ID" value="KYQ96933.1"/>
    <property type="molecule type" value="Genomic_DNA"/>
</dbReference>
<comment type="similarity">
    <text evidence="2">Belongs to the G-protein coupled receptor Fz/Smo family.</text>
</comment>
<comment type="caution">
    <text evidence="14">The sequence shown here is derived from an EMBL/GenBank/DDBJ whole genome shotgun (WGS) entry which is preliminary data.</text>
</comment>
<dbReference type="Gene3D" id="1.20.1070.10">
    <property type="entry name" value="Rhodopsin 7-helix transmembrane proteins"/>
    <property type="match status" value="2"/>
</dbReference>
<feature type="chain" id="PRO_5007593446" evidence="12">
    <location>
        <begin position="30"/>
        <end position="729"/>
    </location>
</feature>
<evidence type="ECO:0000259" key="13">
    <source>
        <dbReference type="PROSITE" id="PS50038"/>
    </source>
</evidence>
<feature type="compositionally biased region" description="Low complexity" evidence="10">
    <location>
        <begin position="570"/>
        <end position="579"/>
    </location>
</feature>
<keyword evidence="15" id="KW-1185">Reference proteome</keyword>
<reference evidence="14 15" key="1">
    <citation type="submission" date="2015-12" db="EMBL/GenBank/DDBJ databases">
        <title>Dictyostelia acquired genes for synthesis and detection of signals that induce cell-type specialization by lateral gene transfer from prokaryotes.</title>
        <authorList>
            <person name="Gloeckner G."/>
            <person name="Schaap P."/>
        </authorList>
    </citation>
    <scope>NUCLEOTIDE SEQUENCE [LARGE SCALE GENOMIC DNA]</scope>
    <source>
        <strain evidence="14 15">TK</strain>
    </source>
</reference>
<feature type="transmembrane region" description="Helical" evidence="11">
    <location>
        <begin position="235"/>
        <end position="253"/>
    </location>
</feature>
<evidence type="ECO:0000256" key="10">
    <source>
        <dbReference type="SAM" id="MobiDB-lite"/>
    </source>
</evidence>
<feature type="transmembrane region" description="Helical" evidence="11">
    <location>
        <begin position="408"/>
        <end position="433"/>
    </location>
</feature>
<evidence type="ECO:0000256" key="12">
    <source>
        <dbReference type="SAM" id="SignalP"/>
    </source>
</evidence>
<feature type="domain" description="FZ" evidence="13">
    <location>
        <begin position="32"/>
        <end position="176"/>
    </location>
</feature>
<evidence type="ECO:0000256" key="6">
    <source>
        <dbReference type="ARBA" id="ARBA00023136"/>
    </source>
</evidence>
<keyword evidence="4 12" id="KW-0732">Signal</keyword>
<evidence type="ECO:0000256" key="4">
    <source>
        <dbReference type="ARBA" id="ARBA00022729"/>
    </source>
</evidence>
<keyword evidence="5 11" id="KW-1133">Transmembrane helix</keyword>
<proteinExistence type="inferred from homology"/>
<protein>
    <submittedName>
        <fullName evidence="14">Frizzled and smoothened-like protein</fullName>
    </submittedName>
</protein>
<feature type="signal peptide" evidence="12">
    <location>
        <begin position="1"/>
        <end position="29"/>
    </location>
</feature>
<dbReference type="Gene3D" id="1.10.2000.10">
    <property type="entry name" value="Frizzled cysteine-rich domain"/>
    <property type="match status" value="1"/>
</dbReference>
<evidence type="ECO:0000313" key="15">
    <source>
        <dbReference type="Proteomes" id="UP000076078"/>
    </source>
</evidence>
<name>A0A151ZSF8_TIELA</name>
<dbReference type="AlphaFoldDB" id="A0A151ZSF8"/>
<dbReference type="InterPro" id="IPR020067">
    <property type="entry name" value="Frizzled_dom"/>
</dbReference>
<keyword evidence="7" id="KW-1015">Disulfide bond</keyword>
<feature type="transmembrane region" description="Helical" evidence="11">
    <location>
        <begin position="265"/>
        <end position="282"/>
    </location>
</feature>
<feature type="region of interest" description="Disordered" evidence="10">
    <location>
        <begin position="647"/>
        <end position="669"/>
    </location>
</feature>
<keyword evidence="3 11" id="KW-0812">Transmembrane</keyword>
<evidence type="ECO:0000256" key="11">
    <source>
        <dbReference type="SAM" id="Phobius"/>
    </source>
</evidence>
<keyword evidence="8" id="KW-0675">Receptor</keyword>
<evidence type="ECO:0000256" key="3">
    <source>
        <dbReference type="ARBA" id="ARBA00022692"/>
    </source>
</evidence>
<dbReference type="InterPro" id="IPR036790">
    <property type="entry name" value="Frizzled_dom_sf"/>
</dbReference>
<feature type="compositionally biased region" description="Low complexity" evidence="10">
    <location>
        <begin position="702"/>
        <end position="721"/>
    </location>
</feature>
<keyword evidence="9" id="KW-0325">Glycoprotein</keyword>
<dbReference type="OrthoDB" id="20427at2759"/>